<dbReference type="AlphaFoldDB" id="A0A3R8TAA9"/>
<dbReference type="Pfam" id="PF00994">
    <property type="entry name" value="MoCF_biosynth"/>
    <property type="match status" value="1"/>
</dbReference>
<gene>
    <name evidence="2" type="ORF">EIP75_17295</name>
</gene>
<proteinExistence type="predicted"/>
<evidence type="ECO:0000313" key="2">
    <source>
        <dbReference type="EMBL" id="RRS03077.1"/>
    </source>
</evidence>
<protein>
    <submittedName>
        <fullName evidence="2">Competence/damage-inducible protein A</fullName>
    </submittedName>
</protein>
<dbReference type="Proteomes" id="UP000269265">
    <property type="component" value="Unassembled WGS sequence"/>
</dbReference>
<evidence type="ECO:0000313" key="3">
    <source>
        <dbReference type="Proteomes" id="UP000269265"/>
    </source>
</evidence>
<feature type="domain" description="MoaB/Mog" evidence="1">
    <location>
        <begin position="3"/>
        <end position="175"/>
    </location>
</feature>
<dbReference type="EMBL" id="RSED01000015">
    <property type="protein sequence ID" value="RRS03077.1"/>
    <property type="molecule type" value="Genomic_DNA"/>
</dbReference>
<dbReference type="SUPFAM" id="SSF53218">
    <property type="entry name" value="Molybdenum cofactor biosynthesis proteins"/>
    <property type="match status" value="1"/>
</dbReference>
<reference evidence="2 3" key="1">
    <citation type="submission" date="2018-12" db="EMBL/GenBank/DDBJ databases">
        <title>The whole draft genome of Aquabacterium sp. SJQ9.</title>
        <authorList>
            <person name="Sun L."/>
            <person name="Gao X."/>
            <person name="Chen W."/>
            <person name="Huang K."/>
        </authorList>
    </citation>
    <scope>NUCLEOTIDE SEQUENCE [LARGE SCALE GENOMIC DNA]</scope>
    <source>
        <strain evidence="2 3">SJQ9</strain>
    </source>
</reference>
<dbReference type="Gene3D" id="3.40.980.10">
    <property type="entry name" value="MoaB/Mog-like domain"/>
    <property type="match status" value="1"/>
</dbReference>
<comment type="caution">
    <text evidence="2">The sequence shown here is derived from an EMBL/GenBank/DDBJ whole genome shotgun (WGS) entry which is preliminary data.</text>
</comment>
<dbReference type="InterPro" id="IPR050101">
    <property type="entry name" value="CinA"/>
</dbReference>
<accession>A0A3R8TAA9</accession>
<dbReference type="OrthoDB" id="9801454at2"/>
<dbReference type="CDD" id="cd00885">
    <property type="entry name" value="cinA"/>
    <property type="match status" value="1"/>
</dbReference>
<evidence type="ECO:0000259" key="1">
    <source>
        <dbReference type="SMART" id="SM00852"/>
    </source>
</evidence>
<sequence>MIGLIIVGDEILSGRRQDKHLAKSIELLAERGLKVSWARYVGDEPGMITAAVQDALAGNDVVFSFGGIGATPDDHTRAAAGRALGRPLVLHAEARELILQRCRQLAEQEGEAFDPDSADTQRRLQMGHFPEGSEIIPNPYNQIPGFTVAGRVHFVPGFPVMAWPMVAWVLDTLHAGLHGRGAEASRAVVVYGAIESRLTPLMLDIEARFPGIKVFSLPSVDHPVHGRHIELGVKGSPGAIDQAYQALLDGLIIFGASLGPEVVH</sequence>
<dbReference type="InterPro" id="IPR001453">
    <property type="entry name" value="MoaB/Mog_dom"/>
</dbReference>
<dbReference type="SMART" id="SM00852">
    <property type="entry name" value="MoCF_biosynth"/>
    <property type="match status" value="1"/>
</dbReference>
<keyword evidence="3" id="KW-1185">Reference proteome</keyword>
<organism evidence="2 3">
    <name type="scientific">Aquabacterium soli</name>
    <dbReference type="NCBI Taxonomy" id="2493092"/>
    <lineage>
        <taxon>Bacteria</taxon>
        <taxon>Pseudomonadati</taxon>
        <taxon>Pseudomonadota</taxon>
        <taxon>Betaproteobacteria</taxon>
        <taxon>Burkholderiales</taxon>
        <taxon>Aquabacterium</taxon>
    </lineage>
</organism>
<dbReference type="PANTHER" id="PTHR13939:SF0">
    <property type="entry name" value="NMN AMIDOHYDROLASE-LIKE PROTEIN YFAY"/>
    <property type="match status" value="1"/>
</dbReference>
<dbReference type="RefSeq" id="WP_125244540.1">
    <property type="nucleotide sequence ID" value="NZ_RSED01000015.1"/>
</dbReference>
<name>A0A3R8TAA9_9BURK</name>
<dbReference type="InterPro" id="IPR036425">
    <property type="entry name" value="MoaB/Mog-like_dom_sf"/>
</dbReference>
<dbReference type="PANTHER" id="PTHR13939">
    <property type="entry name" value="NICOTINAMIDE-NUCLEOTIDE AMIDOHYDROLASE PNCC"/>
    <property type="match status" value="1"/>
</dbReference>